<dbReference type="AlphaFoldDB" id="A0A223EGM4"/>
<evidence type="ECO:0000313" key="4">
    <source>
        <dbReference type="Proteomes" id="UP000214618"/>
    </source>
</evidence>
<dbReference type="EMBL" id="CP017704">
    <property type="protein sequence ID" value="ASS94381.1"/>
    <property type="molecule type" value="Genomic_DNA"/>
</dbReference>
<feature type="region of interest" description="Disordered" evidence="1">
    <location>
        <begin position="247"/>
        <end position="269"/>
    </location>
</feature>
<dbReference type="Gene3D" id="1.20.1640.10">
    <property type="entry name" value="Multidrug efflux transporter AcrB transmembrane domain"/>
    <property type="match status" value="2"/>
</dbReference>
<feature type="transmembrane region" description="Helical" evidence="2">
    <location>
        <begin position="973"/>
        <end position="992"/>
    </location>
</feature>
<dbReference type="Gene3D" id="3.30.70.1440">
    <property type="entry name" value="Multidrug efflux transporter AcrB pore domain"/>
    <property type="match status" value="1"/>
</dbReference>
<dbReference type="PRINTS" id="PR00702">
    <property type="entry name" value="ACRIFLAVINRP"/>
</dbReference>
<accession>A0A223EGM4</accession>
<protein>
    <submittedName>
        <fullName evidence="3">Swarming motility protein SwrC</fullName>
    </submittedName>
</protein>
<evidence type="ECO:0000313" key="3">
    <source>
        <dbReference type="EMBL" id="ASS94381.1"/>
    </source>
</evidence>
<dbReference type="OrthoDB" id="9757876at2"/>
<feature type="transmembrane region" description="Helical" evidence="2">
    <location>
        <begin position="382"/>
        <end position="400"/>
    </location>
</feature>
<feature type="transmembrane region" description="Helical" evidence="2">
    <location>
        <begin position="357"/>
        <end position="376"/>
    </location>
</feature>
<feature type="transmembrane region" description="Helical" evidence="2">
    <location>
        <begin position="13"/>
        <end position="31"/>
    </location>
</feature>
<feature type="compositionally biased region" description="Low complexity" evidence="1">
    <location>
        <begin position="247"/>
        <end position="258"/>
    </location>
</feature>
<reference evidence="3 4" key="1">
    <citation type="submission" date="2016-10" db="EMBL/GenBank/DDBJ databases">
        <title>The whole genome sequencing and assembly of Bacillus simplex DSM 1321 strain.</title>
        <authorList>
            <person name="Park M.-K."/>
            <person name="Lee Y.-J."/>
            <person name="Yi H."/>
            <person name="Bahn Y.-S."/>
            <person name="Kim J.F."/>
            <person name="Lee D.-W."/>
        </authorList>
    </citation>
    <scope>NUCLEOTIDE SEQUENCE [LARGE SCALE GENOMIC DNA]</scope>
    <source>
        <strain evidence="3 4">DSM 1321</strain>
    </source>
</reference>
<dbReference type="InterPro" id="IPR001036">
    <property type="entry name" value="Acrflvin-R"/>
</dbReference>
<dbReference type="SUPFAM" id="SSF82693">
    <property type="entry name" value="Multidrug efflux transporter AcrB pore domain, PN1, PN2, PC1 and PC2 subdomains"/>
    <property type="match status" value="2"/>
</dbReference>
<feature type="transmembrane region" description="Helical" evidence="2">
    <location>
        <begin position="457"/>
        <end position="475"/>
    </location>
</feature>
<dbReference type="GO" id="GO:0042910">
    <property type="term" value="F:xenobiotic transmembrane transporter activity"/>
    <property type="evidence" value="ECO:0007669"/>
    <property type="project" value="TreeGrafter"/>
</dbReference>
<feature type="transmembrane region" description="Helical" evidence="2">
    <location>
        <begin position="551"/>
        <end position="576"/>
    </location>
</feature>
<dbReference type="GO" id="GO:0005886">
    <property type="term" value="C:plasma membrane"/>
    <property type="evidence" value="ECO:0007669"/>
    <property type="project" value="TreeGrafter"/>
</dbReference>
<dbReference type="Proteomes" id="UP000214618">
    <property type="component" value="Chromosome"/>
</dbReference>
<dbReference type="Gene3D" id="3.30.70.1320">
    <property type="entry name" value="Multidrug efflux transporter AcrB pore domain like"/>
    <property type="match status" value="1"/>
</dbReference>
<organism evidence="3 4">
    <name type="scientific">Peribacillus simplex NBRC 15720 = DSM 1321</name>
    <dbReference type="NCBI Taxonomy" id="1349754"/>
    <lineage>
        <taxon>Bacteria</taxon>
        <taxon>Bacillati</taxon>
        <taxon>Bacillota</taxon>
        <taxon>Bacilli</taxon>
        <taxon>Bacillales</taxon>
        <taxon>Bacillaceae</taxon>
        <taxon>Peribacillus</taxon>
    </lineage>
</organism>
<feature type="transmembrane region" description="Helical" evidence="2">
    <location>
        <begin position="875"/>
        <end position="894"/>
    </location>
</feature>
<keyword evidence="2" id="KW-1133">Transmembrane helix</keyword>
<dbReference type="Pfam" id="PF00873">
    <property type="entry name" value="ACR_tran"/>
    <property type="match status" value="1"/>
</dbReference>
<dbReference type="Gene3D" id="3.30.2090.10">
    <property type="entry name" value="Multidrug efflux transporter AcrB TolC docking domain, DN and DC subdomains"/>
    <property type="match status" value="2"/>
</dbReference>
<dbReference type="RefSeq" id="WP_063236496.1">
    <property type="nucleotide sequence ID" value="NZ_BCVO01000058.1"/>
</dbReference>
<evidence type="ECO:0000256" key="2">
    <source>
        <dbReference type="SAM" id="Phobius"/>
    </source>
</evidence>
<keyword evidence="2" id="KW-0812">Transmembrane</keyword>
<keyword evidence="2" id="KW-0472">Membrane</keyword>
<dbReference type="Gene3D" id="3.30.70.1430">
    <property type="entry name" value="Multidrug efflux transporter AcrB pore domain"/>
    <property type="match status" value="2"/>
</dbReference>
<feature type="transmembrane region" description="Helical" evidence="2">
    <location>
        <begin position="901"/>
        <end position="921"/>
    </location>
</feature>
<dbReference type="SUPFAM" id="SSF82866">
    <property type="entry name" value="Multidrug efflux transporter AcrB transmembrane domain"/>
    <property type="match status" value="2"/>
</dbReference>
<dbReference type="InterPro" id="IPR027463">
    <property type="entry name" value="AcrB_DN_DC_subdom"/>
</dbReference>
<sequence>MNSIIKFSLKNKLAIWLLTIIIVAAGLYSGLNMKQETIPSISTPLISISTVYPGAAPEEVADKLTDQIEQKVTNLPGVELVSSSSMANVSSIQLQYDYDTDMDDAVKEVKEALEKLELPEGVDDPSVSKLELNAFPVVALSVTDKGSDLPALTKNVEDVLVPKLEGIDGVTSVSISGQQVNEGSLVFDQEKMAQYGLDEDTVKKVIQAANVNMPLGIYNFDDKEKTIVVDGNISTLKDLKNIKIPLTGGSQTGTPTQTVPETNQLSPEMETGPAQLQNVKLSDIADVKITGKAESISRTNGSESIGIQVTRSPDADTVAIVDDVKEEVSNFKEEFKGVSVHTTLDQAQPIKDSVETMISKALFGCLFAVIVIMLFLRNFKTTLISVISIPLSLLAALLVLKQMDISLNVMTLGAMTVAIGRVVDDSIVVIENIYRRMALKGEQLKGGELIRSATKEMFIPILSSTIVTVAVYLPLASVTGPVGELFMPFALTMVFALVASLIIAITLVPAMADSLFKKGLSKKELKSHEEKPSKLSAFYRKALDWSLNHKLITFGTAIVLLAGSLFLIPSIGVSFMPADEEKTIIVTYTPAPGELKEDIEKQTEKVEKYFMDKDDVKTVQYTLGESMMGGMMGGSSNSALFYVLYDEDTENFGDKKETVIKDLTELDSPGTWKQQEFTSTASNETTLFVYGNTQKDIEPVIDDIQNIMKKNKDLKDVDTSLSDAYEQYTLVADQEKLSDLGLTAAQIGMSIANTNKDDAITTIKKDGEEVKVYVETEETAFEDKKDLENTKISSPMGMEIPLKELVKIEEGKASDTISRRDGKIYADVSATIKSDDVAAVTAEVQKEVDKLDLPASVSIDYGGVTEDIQESFTQLGIAMLAAVAIVYFVLVVTFHGGLAPIAILFSLPFTVIGALAGLFVAGETISVSAMMGVLMLIGIVVTNAIVLVDRVIKNEESGLSTREALLEAGSTRLRPILMTALATIGALIPLAIGAEGSELISQGLGITVIGGLVSSTLLTLVIVPVVYEVIMKIGKKKKKTVK</sequence>
<feature type="transmembrane region" description="Helical" evidence="2">
    <location>
        <begin position="927"/>
        <end position="952"/>
    </location>
</feature>
<feature type="transmembrane region" description="Helical" evidence="2">
    <location>
        <begin position="1004"/>
        <end position="1030"/>
    </location>
</feature>
<dbReference type="SUPFAM" id="SSF82714">
    <property type="entry name" value="Multidrug efflux transporter AcrB TolC docking domain, DN and DC subdomains"/>
    <property type="match status" value="2"/>
</dbReference>
<gene>
    <name evidence="3" type="ORF">BS1321_10775</name>
</gene>
<dbReference type="PANTHER" id="PTHR32063">
    <property type="match status" value="1"/>
</dbReference>
<feature type="transmembrane region" description="Helical" evidence="2">
    <location>
        <begin position="487"/>
        <end position="512"/>
    </location>
</feature>
<dbReference type="PANTHER" id="PTHR32063:SF0">
    <property type="entry name" value="SWARMING MOTILITY PROTEIN SWRC"/>
    <property type="match status" value="1"/>
</dbReference>
<proteinExistence type="predicted"/>
<evidence type="ECO:0000256" key="1">
    <source>
        <dbReference type="SAM" id="MobiDB-lite"/>
    </source>
</evidence>
<dbReference type="GeneID" id="56473221"/>
<name>A0A223EGM4_9BACI</name>